<keyword evidence="2" id="KW-1185">Reference proteome</keyword>
<dbReference type="KEGG" id="tsph:KIH39_00595"/>
<dbReference type="InterPro" id="IPR023213">
    <property type="entry name" value="CAT-like_dom_sf"/>
</dbReference>
<proteinExistence type="predicted"/>
<evidence type="ECO:0008006" key="3">
    <source>
        <dbReference type="Google" id="ProtNLM"/>
    </source>
</evidence>
<name>A0A8E6ETH7_9BACT</name>
<dbReference type="SUPFAM" id="SSF52777">
    <property type="entry name" value="CoA-dependent acyltransferases"/>
    <property type="match status" value="1"/>
</dbReference>
<dbReference type="RefSeq" id="WP_213497341.1">
    <property type="nucleotide sequence ID" value="NZ_CP074694.1"/>
</dbReference>
<gene>
    <name evidence="1" type="ORF">KIH39_00595</name>
</gene>
<evidence type="ECO:0000313" key="2">
    <source>
        <dbReference type="Proteomes" id="UP000676194"/>
    </source>
</evidence>
<dbReference type="EMBL" id="CP074694">
    <property type="protein sequence ID" value="QVL32449.1"/>
    <property type="molecule type" value="Genomic_DNA"/>
</dbReference>
<evidence type="ECO:0000313" key="1">
    <source>
        <dbReference type="EMBL" id="QVL32449.1"/>
    </source>
</evidence>
<dbReference type="AlphaFoldDB" id="A0A8E6ETH7"/>
<protein>
    <recommendedName>
        <fullName evidence="3">2-oxoacid dehydrogenase acyltransferase catalytic domain-containing protein</fullName>
    </recommendedName>
</protein>
<dbReference type="Gene3D" id="3.30.559.10">
    <property type="entry name" value="Chloramphenicol acetyltransferase-like domain"/>
    <property type="match status" value="1"/>
</dbReference>
<organism evidence="1 2">
    <name type="scientific">Telmatocola sphagniphila</name>
    <dbReference type="NCBI Taxonomy" id="1123043"/>
    <lineage>
        <taxon>Bacteria</taxon>
        <taxon>Pseudomonadati</taxon>
        <taxon>Planctomycetota</taxon>
        <taxon>Planctomycetia</taxon>
        <taxon>Gemmatales</taxon>
        <taxon>Gemmataceae</taxon>
    </lineage>
</organism>
<dbReference type="Proteomes" id="UP000676194">
    <property type="component" value="Chromosome"/>
</dbReference>
<sequence length="271" mass="30954">MRNLLRIYKNMPVPVEDTGKPLKLSSARKLVCDLLHFAKEIPTIPVQRQLDLSRVVAARGRLRNRPRWVSLFTKAYAELAMQKPELRRSFLKYPWARLWQHGCNVASIAVTRELEGEQAVMFAKIREPEKMSITEIEKTLDHYINSPIEQVQPYQLMIATSKLIRPLRRLIWWTGLNWKGIWREAIFGTFGISVYSGTGADSLHPISPLTTLMNYGPIDSKGIVNVRIVYDHRVMDGMVVADSLAILQAIFDESIVDELNRMANGSLRIAA</sequence>
<accession>A0A8E6ETH7</accession>
<reference evidence="1" key="1">
    <citation type="submission" date="2021-05" db="EMBL/GenBank/DDBJ databases">
        <title>Complete genome sequence of the cellulolytic planctomycete Telmatocola sphagniphila SP2T and characterization of the first cellulase from planctomycetes.</title>
        <authorList>
            <person name="Rakitin A.L."/>
            <person name="Beletsky A.V."/>
            <person name="Naumoff D.G."/>
            <person name="Kulichevskaya I.S."/>
            <person name="Mardanov A.V."/>
            <person name="Ravin N.V."/>
            <person name="Dedysh S.N."/>
        </authorList>
    </citation>
    <scope>NUCLEOTIDE SEQUENCE</scope>
    <source>
        <strain evidence="1">SP2T</strain>
    </source>
</reference>